<accession>A0A6P3HPR5</accession>
<dbReference type="Proteomes" id="UP000515208">
    <property type="component" value="Unplaced"/>
</dbReference>
<evidence type="ECO:0000256" key="1">
    <source>
        <dbReference type="SAM" id="MobiDB-lite"/>
    </source>
</evidence>
<organism evidence="2 3">
    <name type="scientific">Bison bison bison</name>
    <name type="common">North American plains bison</name>
    <dbReference type="NCBI Taxonomy" id="43346"/>
    <lineage>
        <taxon>Eukaryota</taxon>
        <taxon>Metazoa</taxon>
        <taxon>Chordata</taxon>
        <taxon>Craniata</taxon>
        <taxon>Vertebrata</taxon>
        <taxon>Euteleostomi</taxon>
        <taxon>Mammalia</taxon>
        <taxon>Eutheria</taxon>
        <taxon>Laurasiatheria</taxon>
        <taxon>Artiodactyla</taxon>
        <taxon>Ruminantia</taxon>
        <taxon>Pecora</taxon>
        <taxon>Bovidae</taxon>
        <taxon>Bovinae</taxon>
        <taxon>Bison</taxon>
    </lineage>
</organism>
<gene>
    <name evidence="3" type="primary">PEMT</name>
</gene>
<reference evidence="3" key="1">
    <citation type="submission" date="2025-08" db="UniProtKB">
        <authorList>
            <consortium name="RefSeq"/>
        </authorList>
    </citation>
    <scope>IDENTIFICATION</scope>
    <source>
        <tissue evidence="3">Blood</tissue>
    </source>
</reference>
<dbReference type="RefSeq" id="XP_010841184.1">
    <property type="nucleotide sequence ID" value="XM_010842882.1"/>
</dbReference>
<evidence type="ECO:0000313" key="2">
    <source>
        <dbReference type="Proteomes" id="UP000515208"/>
    </source>
</evidence>
<evidence type="ECO:0000313" key="3">
    <source>
        <dbReference type="RefSeq" id="XP_010841184.1"/>
    </source>
</evidence>
<protein>
    <submittedName>
        <fullName evidence="3">Phosphatidylethanolamine N-methyltransferase isoform X2</fullName>
    </submittedName>
</protein>
<proteinExistence type="predicted"/>
<feature type="region of interest" description="Disordered" evidence="1">
    <location>
        <begin position="140"/>
        <end position="198"/>
    </location>
</feature>
<dbReference type="GeneID" id="104990659"/>
<keyword evidence="2" id="KW-1185">Reference proteome</keyword>
<dbReference type="AlphaFoldDB" id="A0A6P3HPR5"/>
<name>A0A6P3HPR5_BISBB</name>
<dbReference type="CTD" id="10400"/>
<sequence length="198" mass="20952">MGPVLGVGVFLEARARSLQGNPRPTSPGRAGPVRSSVAAPDCCGGLGNLDFRKADLCIMTRLLGYVDLSEPHFVAAVLAIVFNPLFWNVLHAGHAEPAPDAEPGQPRGLPCGPGTPGSGWRVRPFQFPGAGLHRDLPRRLLRDPQGGQSDHVPVQHPGQPHVLGQHSHLPGLGHCARQPHRPAADCAGGAHLHGRHRV</sequence>